<dbReference type="RefSeq" id="WP_012346421.1">
    <property type="nucleotide sequence ID" value="NC_010524.1"/>
</dbReference>
<keyword evidence="2" id="KW-1185">Reference proteome</keyword>
<organism evidence="1 2">
    <name type="scientific">Leptothrix cholodnii (strain ATCC 51168 / LMG 8142 / SP-6)</name>
    <name type="common">Leptothrix discophora (strain SP-6)</name>
    <dbReference type="NCBI Taxonomy" id="395495"/>
    <lineage>
        <taxon>Bacteria</taxon>
        <taxon>Pseudomonadati</taxon>
        <taxon>Pseudomonadota</taxon>
        <taxon>Betaproteobacteria</taxon>
        <taxon>Burkholderiales</taxon>
        <taxon>Sphaerotilaceae</taxon>
        <taxon>Leptothrix</taxon>
    </lineage>
</organism>
<dbReference type="SUPFAM" id="SSF88713">
    <property type="entry name" value="Glycoside hydrolase/deacetylase"/>
    <property type="match status" value="1"/>
</dbReference>
<dbReference type="InterPro" id="IPR011330">
    <property type="entry name" value="Glyco_hydro/deAcase_b/a-brl"/>
</dbReference>
<evidence type="ECO:0000313" key="1">
    <source>
        <dbReference type="EMBL" id="ACB33659.1"/>
    </source>
</evidence>
<evidence type="ECO:0000313" key="2">
    <source>
        <dbReference type="Proteomes" id="UP000001693"/>
    </source>
</evidence>
<gene>
    <name evidence="1" type="ordered locus">Lcho_1391</name>
</gene>
<dbReference type="HOGENOM" id="CLU_062597_0_0_4"/>
<dbReference type="GO" id="GO:0005975">
    <property type="term" value="P:carbohydrate metabolic process"/>
    <property type="evidence" value="ECO:0007669"/>
    <property type="project" value="InterPro"/>
</dbReference>
<dbReference type="Gene3D" id="3.20.20.370">
    <property type="entry name" value="Glycoside hydrolase/deacetylase"/>
    <property type="match status" value="1"/>
</dbReference>
<protein>
    <recommendedName>
        <fullName evidence="3">Polysaccharide deacetylase</fullName>
    </recommendedName>
</protein>
<proteinExistence type="predicted"/>
<reference evidence="1 2" key="1">
    <citation type="submission" date="2008-03" db="EMBL/GenBank/DDBJ databases">
        <title>Complete sequence of Leptothrix cholodnii SP-6.</title>
        <authorList>
            <consortium name="US DOE Joint Genome Institute"/>
            <person name="Copeland A."/>
            <person name="Lucas S."/>
            <person name="Lapidus A."/>
            <person name="Glavina del Rio T."/>
            <person name="Dalin E."/>
            <person name="Tice H."/>
            <person name="Bruce D."/>
            <person name="Goodwin L."/>
            <person name="Pitluck S."/>
            <person name="Chertkov O."/>
            <person name="Brettin T."/>
            <person name="Detter J.C."/>
            <person name="Han C."/>
            <person name="Kuske C.R."/>
            <person name="Schmutz J."/>
            <person name="Larimer F."/>
            <person name="Land M."/>
            <person name="Hauser L."/>
            <person name="Kyrpides N."/>
            <person name="Lykidis A."/>
            <person name="Emerson D."/>
            <person name="Richardson P."/>
        </authorList>
    </citation>
    <scope>NUCLEOTIDE SEQUENCE [LARGE SCALE GENOMIC DNA]</scope>
    <source>
        <strain evidence="2">ATCC 51168 / LMG 8142 / SP-6</strain>
    </source>
</reference>
<dbReference type="STRING" id="395495.Lcho_1391"/>
<dbReference type="eggNOG" id="COG0726">
    <property type="taxonomic scope" value="Bacteria"/>
</dbReference>
<dbReference type="CDD" id="cd10932">
    <property type="entry name" value="CE4_u8"/>
    <property type="match status" value="1"/>
</dbReference>
<sequence length="361" mass="41092">MLHLIFTLDYEIHGNGQGCPLALMVEPTERLLRLFDAYGAKLTVMADVAEILKFKEHKDTHGCDTYGYEAIVDQLRRAVAGGHDVQLHLHSSYFNAQLAHGLWVQDWSEYDFASLPYERMSAMVRRGKQFLEALLQPVDPGYRCIAFRAANWSVSPSHDVVRALIDNGIEIDTSVFKYGRRNGRVNFDYSSAHSPIAPWRADPDDICRRDDTGALWEVPIYSEQRWLGAFVTPGRIHRAITGWRRQLPQDVSTAGSTQRRTASRTARQWLSLLLQRQAWKADFNQCGGRQLIHALHRAARRFDARADARLPFVLIGHSKLFTTRNEKTVRPLLAHSADHPERYTFGTLSRFAAPWPAGEQA</sequence>
<dbReference type="KEGG" id="lch:Lcho_1391"/>
<dbReference type="EMBL" id="CP001013">
    <property type="protein sequence ID" value="ACB33659.1"/>
    <property type="molecule type" value="Genomic_DNA"/>
</dbReference>
<dbReference type="AlphaFoldDB" id="B1Y732"/>
<name>B1Y732_LEPCP</name>
<accession>B1Y732</accession>
<evidence type="ECO:0008006" key="3">
    <source>
        <dbReference type="Google" id="ProtNLM"/>
    </source>
</evidence>
<dbReference type="Proteomes" id="UP000001693">
    <property type="component" value="Chromosome"/>
</dbReference>